<evidence type="ECO:0000313" key="3">
    <source>
        <dbReference type="Proteomes" id="UP000000305"/>
    </source>
</evidence>
<sequence length="155" mass="17368">MKRVVTFICFSIGVSHAQLMRNYNDHHRHKLLTDASAAPPIIGEANYFIPIANNYHDVGGKVIDSWSYLQPVLVSYTDHRDLHVDPVANLLVEPFRVQGDVLAKADVEAAAVVAAKAANVADPVRMKRKNILRYRNGEFRPRLCSPRLCLSVRPP</sequence>
<dbReference type="AlphaFoldDB" id="E9HPQ1"/>
<keyword evidence="1" id="KW-0732">Signal</keyword>
<gene>
    <name evidence="2" type="ORF">DAPPUDRAFT_302760</name>
</gene>
<dbReference type="HOGENOM" id="CLU_1887846_0_0_1"/>
<feature type="chain" id="PRO_5003241262" description="Carboxylesterase type B domain-containing protein" evidence="1">
    <location>
        <begin position="18"/>
        <end position="155"/>
    </location>
</feature>
<protein>
    <recommendedName>
        <fullName evidence="4">Carboxylesterase type B domain-containing protein</fullName>
    </recommendedName>
</protein>
<organism evidence="2 3">
    <name type="scientific">Daphnia pulex</name>
    <name type="common">Water flea</name>
    <dbReference type="NCBI Taxonomy" id="6669"/>
    <lineage>
        <taxon>Eukaryota</taxon>
        <taxon>Metazoa</taxon>
        <taxon>Ecdysozoa</taxon>
        <taxon>Arthropoda</taxon>
        <taxon>Crustacea</taxon>
        <taxon>Branchiopoda</taxon>
        <taxon>Diplostraca</taxon>
        <taxon>Cladocera</taxon>
        <taxon>Anomopoda</taxon>
        <taxon>Daphniidae</taxon>
        <taxon>Daphnia</taxon>
    </lineage>
</organism>
<evidence type="ECO:0000313" key="2">
    <source>
        <dbReference type="EMBL" id="EFX66295.1"/>
    </source>
</evidence>
<reference evidence="2 3" key="1">
    <citation type="journal article" date="2011" name="Science">
        <title>The ecoresponsive genome of Daphnia pulex.</title>
        <authorList>
            <person name="Colbourne J.K."/>
            <person name="Pfrender M.E."/>
            <person name="Gilbert D."/>
            <person name="Thomas W.K."/>
            <person name="Tucker A."/>
            <person name="Oakley T.H."/>
            <person name="Tokishita S."/>
            <person name="Aerts A."/>
            <person name="Arnold G.J."/>
            <person name="Basu M.K."/>
            <person name="Bauer D.J."/>
            <person name="Caceres C.E."/>
            <person name="Carmel L."/>
            <person name="Casola C."/>
            <person name="Choi J.H."/>
            <person name="Detter J.C."/>
            <person name="Dong Q."/>
            <person name="Dusheyko S."/>
            <person name="Eads B.D."/>
            <person name="Frohlich T."/>
            <person name="Geiler-Samerotte K.A."/>
            <person name="Gerlach D."/>
            <person name="Hatcher P."/>
            <person name="Jogdeo S."/>
            <person name="Krijgsveld J."/>
            <person name="Kriventseva E.V."/>
            <person name="Kultz D."/>
            <person name="Laforsch C."/>
            <person name="Lindquist E."/>
            <person name="Lopez J."/>
            <person name="Manak J.R."/>
            <person name="Muller J."/>
            <person name="Pangilinan J."/>
            <person name="Patwardhan R.P."/>
            <person name="Pitluck S."/>
            <person name="Pritham E.J."/>
            <person name="Rechtsteiner A."/>
            <person name="Rho M."/>
            <person name="Rogozin I.B."/>
            <person name="Sakarya O."/>
            <person name="Salamov A."/>
            <person name="Schaack S."/>
            <person name="Shapiro H."/>
            <person name="Shiga Y."/>
            <person name="Skalitzky C."/>
            <person name="Smith Z."/>
            <person name="Souvorov A."/>
            <person name="Sung W."/>
            <person name="Tang Z."/>
            <person name="Tsuchiya D."/>
            <person name="Tu H."/>
            <person name="Vos H."/>
            <person name="Wang M."/>
            <person name="Wolf Y.I."/>
            <person name="Yamagata H."/>
            <person name="Yamada T."/>
            <person name="Ye Y."/>
            <person name="Shaw J.R."/>
            <person name="Andrews J."/>
            <person name="Crease T.J."/>
            <person name="Tang H."/>
            <person name="Lucas S.M."/>
            <person name="Robertson H.M."/>
            <person name="Bork P."/>
            <person name="Koonin E.V."/>
            <person name="Zdobnov E.M."/>
            <person name="Grigoriev I.V."/>
            <person name="Lynch M."/>
            <person name="Boore J.L."/>
        </authorList>
    </citation>
    <scope>NUCLEOTIDE SEQUENCE [LARGE SCALE GENOMIC DNA]</scope>
</reference>
<keyword evidence="3" id="KW-1185">Reference proteome</keyword>
<dbReference type="KEGG" id="dpx:DAPPUDRAFT_302760"/>
<name>E9HPQ1_DAPPU</name>
<proteinExistence type="predicted"/>
<evidence type="ECO:0000256" key="1">
    <source>
        <dbReference type="SAM" id="SignalP"/>
    </source>
</evidence>
<dbReference type="Proteomes" id="UP000000305">
    <property type="component" value="Unassembled WGS sequence"/>
</dbReference>
<dbReference type="OrthoDB" id="6367291at2759"/>
<dbReference type="EMBL" id="GL732708">
    <property type="protein sequence ID" value="EFX66295.1"/>
    <property type="molecule type" value="Genomic_DNA"/>
</dbReference>
<accession>E9HPQ1</accession>
<dbReference type="InParanoid" id="E9HPQ1"/>
<feature type="signal peptide" evidence="1">
    <location>
        <begin position="1"/>
        <end position="17"/>
    </location>
</feature>
<evidence type="ECO:0008006" key="4">
    <source>
        <dbReference type="Google" id="ProtNLM"/>
    </source>
</evidence>